<reference evidence="1" key="2">
    <citation type="journal article" date="2015" name="Fish Shellfish Immunol.">
        <title>Early steps in the European eel (Anguilla anguilla)-Vibrio vulnificus interaction in the gills: Role of the RtxA13 toxin.</title>
        <authorList>
            <person name="Callol A."/>
            <person name="Pajuelo D."/>
            <person name="Ebbesson L."/>
            <person name="Teles M."/>
            <person name="MacKenzie S."/>
            <person name="Amaro C."/>
        </authorList>
    </citation>
    <scope>NUCLEOTIDE SEQUENCE</scope>
</reference>
<name>A0A0E9VZ96_ANGAN</name>
<dbReference type="EMBL" id="GBXM01025201">
    <property type="protein sequence ID" value="JAH83376.1"/>
    <property type="molecule type" value="Transcribed_RNA"/>
</dbReference>
<proteinExistence type="predicted"/>
<reference evidence="1" key="1">
    <citation type="submission" date="2014-11" db="EMBL/GenBank/DDBJ databases">
        <authorList>
            <person name="Amaro Gonzalez C."/>
        </authorList>
    </citation>
    <scope>NUCLEOTIDE SEQUENCE</scope>
</reference>
<evidence type="ECO:0000313" key="1">
    <source>
        <dbReference type="EMBL" id="JAH83376.1"/>
    </source>
</evidence>
<organism evidence="1">
    <name type="scientific">Anguilla anguilla</name>
    <name type="common">European freshwater eel</name>
    <name type="synonym">Muraena anguilla</name>
    <dbReference type="NCBI Taxonomy" id="7936"/>
    <lineage>
        <taxon>Eukaryota</taxon>
        <taxon>Metazoa</taxon>
        <taxon>Chordata</taxon>
        <taxon>Craniata</taxon>
        <taxon>Vertebrata</taxon>
        <taxon>Euteleostomi</taxon>
        <taxon>Actinopterygii</taxon>
        <taxon>Neopterygii</taxon>
        <taxon>Teleostei</taxon>
        <taxon>Anguilliformes</taxon>
        <taxon>Anguillidae</taxon>
        <taxon>Anguilla</taxon>
    </lineage>
</organism>
<sequence length="14" mass="1717">MPFICRNDNFSYPI</sequence>
<protein>
    <submittedName>
        <fullName evidence="1">Uncharacterized protein</fullName>
    </submittedName>
</protein>
<accession>A0A0E9VZ96</accession>